<dbReference type="GO" id="GO:0051276">
    <property type="term" value="P:chromosome organization"/>
    <property type="evidence" value="ECO:0007669"/>
    <property type="project" value="InterPro"/>
</dbReference>
<reference evidence="2" key="1">
    <citation type="submission" date="2015-10" db="EMBL/GenBank/DDBJ databases">
        <title>Draft Genome Sequences of 11 Lactococcus lactis subspecies cremoris strains.</title>
        <authorList>
            <person name="Wels M."/>
            <person name="Backus L."/>
            <person name="Boekhorst J."/>
            <person name="Dijkstra A."/>
            <person name="Beerthuizen M."/>
            <person name="Kelly W."/>
            <person name="Siezen R."/>
            <person name="Bachmann H."/>
            <person name="Van Hijum S."/>
        </authorList>
    </citation>
    <scope>NUCLEOTIDE SEQUENCE [LARGE SCALE GENOMIC DNA]</scope>
    <source>
        <strain evidence="2">KF282</strain>
    </source>
</reference>
<dbReference type="PATRIC" id="fig|1360.105.peg.2346"/>
<comment type="caution">
    <text evidence="1">The sequence shown here is derived from an EMBL/GenBank/DDBJ whole genome shotgun (WGS) entry which is preliminary data.</text>
</comment>
<sequence length="166" mass="18863">MGRLKNTKHEAFAQEYAKTGNAYQSAVSAGYSEKYAKGNSYKLVEISGISERIKEIHAEIEKKLIERSELELPMSDEELLSILYSVARRRPFQGRSMVSVTQKGKTNEKTTEYQYSPTTEEQLSAVDKLARIRGMYSDKLELEGNMDLKVVVDYGDDDENEAPTDY</sequence>
<dbReference type="EMBL" id="LKLN01000030">
    <property type="protein sequence ID" value="KSU06516.1"/>
    <property type="molecule type" value="Genomic_DNA"/>
</dbReference>
<dbReference type="InterPro" id="IPR005335">
    <property type="entry name" value="Terminase_ssu"/>
</dbReference>
<dbReference type="RefSeq" id="WP_235587199.1">
    <property type="nucleotide sequence ID" value="NZ_LKLN01000030.1"/>
</dbReference>
<evidence type="ECO:0000313" key="1">
    <source>
        <dbReference type="EMBL" id="KSU06516.1"/>
    </source>
</evidence>
<dbReference type="InterPro" id="IPR038713">
    <property type="entry name" value="Terminase_Gp1_N_sf"/>
</dbReference>
<evidence type="ECO:0000313" key="2">
    <source>
        <dbReference type="Proteomes" id="UP000053058"/>
    </source>
</evidence>
<dbReference type="Proteomes" id="UP000053058">
    <property type="component" value="Unassembled WGS sequence"/>
</dbReference>
<protein>
    <submittedName>
        <fullName evidence="1">Phage terminase small subunit</fullName>
    </submittedName>
</protein>
<dbReference type="Gene3D" id="1.10.10.1400">
    <property type="entry name" value="Terminase, small subunit, N-terminal DNA-binding domain, HTH motif"/>
    <property type="match status" value="1"/>
</dbReference>
<accession>A0A0V8CYZ9</accession>
<dbReference type="Pfam" id="PF03592">
    <property type="entry name" value="Terminase_2"/>
    <property type="match status" value="1"/>
</dbReference>
<gene>
    <name evidence="1" type="ORF">KF282_1107</name>
</gene>
<organism evidence="1 2">
    <name type="scientific">Lactococcus lactis subsp. lactis</name>
    <name type="common">Streptococcus lactis</name>
    <dbReference type="NCBI Taxonomy" id="1360"/>
    <lineage>
        <taxon>Bacteria</taxon>
        <taxon>Bacillati</taxon>
        <taxon>Bacillota</taxon>
        <taxon>Bacilli</taxon>
        <taxon>Lactobacillales</taxon>
        <taxon>Streptococcaceae</taxon>
        <taxon>Lactococcus</taxon>
    </lineage>
</organism>
<dbReference type="AlphaFoldDB" id="A0A0V8CYZ9"/>
<proteinExistence type="predicted"/>
<name>A0A0V8CYZ9_LACLL</name>